<evidence type="ECO:0000256" key="3">
    <source>
        <dbReference type="ARBA" id="ARBA00022723"/>
    </source>
</evidence>
<dbReference type="PATRIC" id="fig|339670.21.peg.1182"/>
<evidence type="ECO:0000313" key="6">
    <source>
        <dbReference type="EMBL" id="ABI85987.1"/>
    </source>
</evidence>
<keyword evidence="4" id="KW-0408">Iron</keyword>
<dbReference type="CDD" id="cd01335">
    <property type="entry name" value="Radical_SAM"/>
    <property type="match status" value="1"/>
</dbReference>
<evidence type="ECO:0000256" key="2">
    <source>
        <dbReference type="ARBA" id="ARBA00022691"/>
    </source>
</evidence>
<protein>
    <submittedName>
        <fullName evidence="6">Radical SAM domain protein</fullName>
    </submittedName>
</protein>
<keyword evidence="5" id="KW-0411">Iron-sulfur</keyword>
<gene>
    <name evidence="6" type="ordered locus">Bamb_0428</name>
</gene>
<dbReference type="Gene3D" id="3.20.20.70">
    <property type="entry name" value="Aldolase class I"/>
    <property type="match status" value="1"/>
</dbReference>
<proteinExistence type="predicted"/>
<evidence type="ECO:0000256" key="5">
    <source>
        <dbReference type="ARBA" id="ARBA00023014"/>
    </source>
</evidence>
<evidence type="ECO:0000313" key="7">
    <source>
        <dbReference type="Proteomes" id="UP000000662"/>
    </source>
</evidence>
<dbReference type="GeneID" id="93084160"/>
<comment type="cofactor">
    <cofactor evidence="1">
        <name>[4Fe-4S] cluster</name>
        <dbReference type="ChEBI" id="CHEBI:49883"/>
    </cofactor>
</comment>
<dbReference type="SFLD" id="SFLDS00029">
    <property type="entry name" value="Radical_SAM"/>
    <property type="match status" value="1"/>
</dbReference>
<dbReference type="Proteomes" id="UP000000662">
    <property type="component" value="Chromosome 1"/>
</dbReference>
<reference evidence="6" key="1">
    <citation type="submission" date="2009-01" db="EMBL/GenBank/DDBJ databases">
        <title>Complete sequence of Chromosome 1 of Burkholderia cepacia AMMD.</title>
        <authorList>
            <consortium name="US DOE Joint Genome Institute"/>
            <person name="Copeland A."/>
            <person name="Lucas S."/>
            <person name="Lapidus A."/>
            <person name="Barry K."/>
            <person name="Detter J.C."/>
            <person name="Glavina del Rio T."/>
            <person name="Hammon N."/>
            <person name="Israni S."/>
            <person name="Pitluck S."/>
            <person name="Bruce D."/>
            <person name="Chain P."/>
            <person name="Malfatti S."/>
            <person name="Shin M."/>
            <person name="Vergez L."/>
            <person name="Schmutz J."/>
            <person name="Larimer F."/>
            <person name="Land M."/>
            <person name="Hauser L."/>
            <person name="Kyrpides N."/>
            <person name="Kim E."/>
            <person name="Parke J."/>
            <person name="Coenye T."/>
            <person name="Konstantinidis K."/>
            <person name="Ramette A."/>
            <person name="Tiedje J."/>
            <person name="Richardson P."/>
        </authorList>
    </citation>
    <scope>NUCLEOTIDE SEQUENCE [LARGE SCALE GENOMIC DNA]</scope>
    <source>
        <strain evidence="6">AMMD</strain>
    </source>
</reference>
<dbReference type="EMBL" id="CP000440">
    <property type="protein sequence ID" value="ABI85987.1"/>
    <property type="molecule type" value="Genomic_DNA"/>
</dbReference>
<dbReference type="KEGG" id="bam:Bamb_0428"/>
<dbReference type="GO" id="GO:0051536">
    <property type="term" value="F:iron-sulfur cluster binding"/>
    <property type="evidence" value="ECO:0007669"/>
    <property type="project" value="UniProtKB-KW"/>
</dbReference>
<keyword evidence="2" id="KW-0949">S-adenosyl-L-methionine</keyword>
<dbReference type="SUPFAM" id="SSF102114">
    <property type="entry name" value="Radical SAM enzymes"/>
    <property type="match status" value="1"/>
</dbReference>
<dbReference type="InterPro" id="IPR058240">
    <property type="entry name" value="rSAM_sf"/>
</dbReference>
<dbReference type="GO" id="GO:0003824">
    <property type="term" value="F:catalytic activity"/>
    <property type="evidence" value="ECO:0007669"/>
    <property type="project" value="InterPro"/>
</dbReference>
<keyword evidence="3" id="KW-0479">Metal-binding</keyword>
<name>Q0BIN6_BURCM</name>
<dbReference type="InterPro" id="IPR007197">
    <property type="entry name" value="rSAM"/>
</dbReference>
<evidence type="ECO:0000256" key="1">
    <source>
        <dbReference type="ARBA" id="ARBA00001966"/>
    </source>
</evidence>
<evidence type="ECO:0000256" key="4">
    <source>
        <dbReference type="ARBA" id="ARBA00023004"/>
    </source>
</evidence>
<organism evidence="6 7">
    <name type="scientific">Burkholderia ambifaria (strain ATCC BAA-244 / DSM 16087 / CCUG 44356 / LMG 19182 / AMMD)</name>
    <name type="common">Burkholderia cepacia (strain AMMD)</name>
    <dbReference type="NCBI Taxonomy" id="339670"/>
    <lineage>
        <taxon>Bacteria</taxon>
        <taxon>Pseudomonadati</taxon>
        <taxon>Pseudomonadota</taxon>
        <taxon>Betaproteobacteria</taxon>
        <taxon>Burkholderiales</taxon>
        <taxon>Burkholderiaceae</taxon>
        <taxon>Burkholderia</taxon>
        <taxon>Burkholderia cepacia complex</taxon>
    </lineage>
</organism>
<keyword evidence="7" id="KW-1185">Reference proteome</keyword>
<dbReference type="GO" id="GO:0046872">
    <property type="term" value="F:metal ion binding"/>
    <property type="evidence" value="ECO:0007669"/>
    <property type="project" value="UniProtKB-KW"/>
</dbReference>
<dbReference type="InterPro" id="IPR013785">
    <property type="entry name" value="Aldolase_TIM"/>
</dbReference>
<accession>Q0BIN6</accession>
<dbReference type="AlphaFoldDB" id="Q0BIN6"/>
<dbReference type="eggNOG" id="COG0535">
    <property type="taxonomic scope" value="Bacteria"/>
</dbReference>
<sequence>MDDSSEMKSRFKAVRNEAKETRASLYHLTNQCNLRCKGCWFFENEFDTASHELNDALRFEQRVREEAARGINAPLLIGGEPALHLDRIRMFRKHMPKVSVSTNGLRRIPYEGFEDITIAISVFGGGPLDDELRAIGPNGKRFTGLFGKALANYRDDERAGFVYAVTIDGIAYIEETVRKIRDNGNRLLFNYYSPYDIEGPLRRRGEEQLLDVLLDLKAKYPETIASHPYYLAALMRGETAWGVFNAASCPSVSEDHPQNVDRFASGWPALPSFNAYRADFASLARCCTSGECAKCRDSQAVISWLLVNARHVLKEDDGLRTWTEVAESYFSQFVWSKYHPRNRIEHASVRAIQCDSVE</sequence>
<dbReference type="RefSeq" id="WP_011655863.1">
    <property type="nucleotide sequence ID" value="NC_008390.1"/>
</dbReference>